<dbReference type="EMBL" id="JABSTQ010009488">
    <property type="protein sequence ID" value="KAG0428748.1"/>
    <property type="molecule type" value="Genomic_DNA"/>
</dbReference>
<dbReference type="Proteomes" id="UP000805193">
    <property type="component" value="Unassembled WGS sequence"/>
</dbReference>
<feature type="non-terminal residue" evidence="1">
    <location>
        <position position="1"/>
    </location>
</feature>
<proteinExistence type="predicted"/>
<sequence>DKAIRWRQRSQLLSQSPAATSPGYRQGRTAQGTTSRIPRRSAHTMLHVSAFCHLHHGKAADAYLSEYQVAPAAVATSPTGPSASKRAFAPCFTKKSLQEEIKVVTSDLRKNRYPRRFILRILEKSRHPSVECSIPPSDRVCVPYISRTSETLSRVLGHYGIAGFPEDGLNDGKFLSSLHYESKLASSAVGAPAITLPPRENEDEDGGVF</sequence>
<name>A0AC60Q4Q1_IXOPE</name>
<keyword evidence="2" id="KW-1185">Reference proteome</keyword>
<evidence type="ECO:0000313" key="2">
    <source>
        <dbReference type="Proteomes" id="UP000805193"/>
    </source>
</evidence>
<comment type="caution">
    <text evidence="1">The sequence shown here is derived from an EMBL/GenBank/DDBJ whole genome shotgun (WGS) entry which is preliminary data.</text>
</comment>
<organism evidence="1 2">
    <name type="scientific">Ixodes persulcatus</name>
    <name type="common">Taiga tick</name>
    <dbReference type="NCBI Taxonomy" id="34615"/>
    <lineage>
        <taxon>Eukaryota</taxon>
        <taxon>Metazoa</taxon>
        <taxon>Ecdysozoa</taxon>
        <taxon>Arthropoda</taxon>
        <taxon>Chelicerata</taxon>
        <taxon>Arachnida</taxon>
        <taxon>Acari</taxon>
        <taxon>Parasitiformes</taxon>
        <taxon>Ixodida</taxon>
        <taxon>Ixodoidea</taxon>
        <taxon>Ixodidae</taxon>
        <taxon>Ixodinae</taxon>
        <taxon>Ixodes</taxon>
    </lineage>
</organism>
<evidence type="ECO:0000313" key="1">
    <source>
        <dbReference type="EMBL" id="KAG0428748.1"/>
    </source>
</evidence>
<reference evidence="1 2" key="1">
    <citation type="journal article" date="2020" name="Cell">
        <title>Large-Scale Comparative Analyses of Tick Genomes Elucidate Their Genetic Diversity and Vector Capacities.</title>
        <authorList>
            <consortium name="Tick Genome and Microbiome Consortium (TIGMIC)"/>
            <person name="Jia N."/>
            <person name="Wang J."/>
            <person name="Shi W."/>
            <person name="Du L."/>
            <person name="Sun Y."/>
            <person name="Zhan W."/>
            <person name="Jiang J.F."/>
            <person name="Wang Q."/>
            <person name="Zhang B."/>
            <person name="Ji P."/>
            <person name="Bell-Sakyi L."/>
            <person name="Cui X.M."/>
            <person name="Yuan T.T."/>
            <person name="Jiang B.G."/>
            <person name="Yang W.F."/>
            <person name="Lam T.T."/>
            <person name="Chang Q.C."/>
            <person name="Ding S.J."/>
            <person name="Wang X.J."/>
            <person name="Zhu J.G."/>
            <person name="Ruan X.D."/>
            <person name="Zhao L."/>
            <person name="Wei J.T."/>
            <person name="Ye R.Z."/>
            <person name="Que T.C."/>
            <person name="Du C.H."/>
            <person name="Zhou Y.H."/>
            <person name="Cheng J.X."/>
            <person name="Dai P.F."/>
            <person name="Guo W.B."/>
            <person name="Han X.H."/>
            <person name="Huang E.J."/>
            <person name="Li L.F."/>
            <person name="Wei W."/>
            <person name="Gao Y.C."/>
            <person name="Liu J.Z."/>
            <person name="Shao H.Z."/>
            <person name="Wang X."/>
            <person name="Wang C.C."/>
            <person name="Yang T.C."/>
            <person name="Huo Q.B."/>
            <person name="Li W."/>
            <person name="Chen H.Y."/>
            <person name="Chen S.E."/>
            <person name="Zhou L.G."/>
            <person name="Ni X.B."/>
            <person name="Tian J.H."/>
            <person name="Sheng Y."/>
            <person name="Liu T."/>
            <person name="Pan Y.S."/>
            <person name="Xia L.Y."/>
            <person name="Li J."/>
            <person name="Zhao F."/>
            <person name="Cao W.C."/>
        </authorList>
    </citation>
    <scope>NUCLEOTIDE SEQUENCE [LARGE SCALE GENOMIC DNA]</scope>
    <source>
        <strain evidence="1">Iper-2018</strain>
    </source>
</reference>
<gene>
    <name evidence="1" type="ORF">HPB47_024286</name>
</gene>
<accession>A0AC60Q4Q1</accession>
<protein>
    <submittedName>
        <fullName evidence="1">Uncharacterized protein</fullName>
    </submittedName>
</protein>